<dbReference type="InterPro" id="IPR004358">
    <property type="entry name" value="Sig_transdc_His_kin-like_C"/>
</dbReference>
<dbReference type="SUPFAM" id="SSF47384">
    <property type="entry name" value="Homodimeric domain of signal transducing histidine kinase"/>
    <property type="match status" value="1"/>
</dbReference>
<sequence>MPNPSPRSSSFLWLATVASISVLLLATLVLTKSIQREADSWQWVVHTRAVLERLQIVLTLTSEAEAAQRGFLISGAERQLLIYRQDSEGVTAEIDALKSLTHDNPVQQQAIGKFKELVLQRLGLLHSTLQMKLDGAPFDPELLESGFRVKTAILEQAAKIRAEEQRLLNEREARVLRARTELIVSVAAVFVLSIGLLVFLRLLYEKNAASLLAERAQLREAQRQLQEANQLLEQRIQERTQQIAEANAELQGFAHTVAHDLRAPLRNVEGFASALLEDEADRMSDDGKMFAGRICAAVVRMDRLITDLLAYSRLSRSELRLQRVDTSEVLKAVRRDLESQISETQAQIIVDEPLPAVQANQAVFMQIISNLLANALKFVAQGKLPRVRIHGASVNGMSRISIEDNGIGIDPAHHDHVFGVFERLHGQEQYPGTGIGLAIVKKGVERMGGQIKVQGLPDGGTRFEVFLPSAEKNADEQR</sequence>
<evidence type="ECO:0000256" key="4">
    <source>
        <dbReference type="ARBA" id="ARBA00022553"/>
    </source>
</evidence>
<dbReference type="InterPro" id="IPR050351">
    <property type="entry name" value="BphY/WalK/GraS-like"/>
</dbReference>
<dbReference type="Gene3D" id="3.30.565.10">
    <property type="entry name" value="Histidine kinase-like ATPase, C-terminal domain"/>
    <property type="match status" value="1"/>
</dbReference>
<dbReference type="GO" id="GO:0007234">
    <property type="term" value="P:osmosensory signaling via phosphorelay pathway"/>
    <property type="evidence" value="ECO:0007669"/>
    <property type="project" value="TreeGrafter"/>
</dbReference>
<dbReference type="InterPro" id="IPR036097">
    <property type="entry name" value="HisK_dim/P_sf"/>
</dbReference>
<dbReference type="CDD" id="cd00082">
    <property type="entry name" value="HisKA"/>
    <property type="match status" value="1"/>
</dbReference>
<organism evidence="10 11">
    <name type="scientific">Noviherbaspirillum humi</name>
    <dbReference type="NCBI Taxonomy" id="1688639"/>
    <lineage>
        <taxon>Bacteria</taxon>
        <taxon>Pseudomonadati</taxon>
        <taxon>Pseudomonadota</taxon>
        <taxon>Betaproteobacteria</taxon>
        <taxon>Burkholderiales</taxon>
        <taxon>Oxalobacteraceae</taxon>
        <taxon>Noviherbaspirillum</taxon>
    </lineage>
</organism>
<dbReference type="PRINTS" id="PR00344">
    <property type="entry name" value="BCTRLSENSOR"/>
</dbReference>
<accession>A0A239DRN7</accession>
<keyword evidence="8" id="KW-0812">Transmembrane</keyword>
<dbReference type="Pfam" id="PF05227">
    <property type="entry name" value="CHASE3"/>
    <property type="match status" value="1"/>
</dbReference>
<evidence type="ECO:0000313" key="11">
    <source>
        <dbReference type="Proteomes" id="UP000198284"/>
    </source>
</evidence>
<evidence type="ECO:0000259" key="9">
    <source>
        <dbReference type="PROSITE" id="PS50109"/>
    </source>
</evidence>
<feature type="coiled-coil region" evidence="7">
    <location>
        <begin position="208"/>
        <end position="249"/>
    </location>
</feature>
<dbReference type="RefSeq" id="WP_176442316.1">
    <property type="nucleotide sequence ID" value="NZ_FZOT01000002.1"/>
</dbReference>
<keyword evidence="11" id="KW-1185">Reference proteome</keyword>
<dbReference type="InterPro" id="IPR003661">
    <property type="entry name" value="HisK_dim/P_dom"/>
</dbReference>
<dbReference type="FunFam" id="3.30.565.10:FF:000006">
    <property type="entry name" value="Sensor histidine kinase WalK"/>
    <property type="match status" value="1"/>
</dbReference>
<evidence type="ECO:0000256" key="6">
    <source>
        <dbReference type="ARBA" id="ARBA00022777"/>
    </source>
</evidence>
<name>A0A239DRN7_9BURK</name>
<dbReference type="GO" id="GO:0030295">
    <property type="term" value="F:protein kinase activator activity"/>
    <property type="evidence" value="ECO:0007669"/>
    <property type="project" value="TreeGrafter"/>
</dbReference>
<dbReference type="PROSITE" id="PS50109">
    <property type="entry name" value="HIS_KIN"/>
    <property type="match status" value="1"/>
</dbReference>
<dbReference type="Gene3D" id="1.10.287.130">
    <property type="match status" value="1"/>
</dbReference>
<keyword evidence="8" id="KW-0472">Membrane</keyword>
<dbReference type="SMART" id="SM00388">
    <property type="entry name" value="HisKA"/>
    <property type="match status" value="1"/>
</dbReference>
<dbReference type="InterPro" id="IPR007891">
    <property type="entry name" value="CHASE3"/>
</dbReference>
<keyword evidence="6 10" id="KW-0418">Kinase</keyword>
<evidence type="ECO:0000256" key="3">
    <source>
        <dbReference type="ARBA" id="ARBA00012438"/>
    </source>
</evidence>
<dbReference type="EC" id="2.7.13.3" evidence="3"/>
<evidence type="ECO:0000256" key="1">
    <source>
        <dbReference type="ARBA" id="ARBA00000085"/>
    </source>
</evidence>
<feature type="transmembrane region" description="Helical" evidence="8">
    <location>
        <begin position="12"/>
        <end position="31"/>
    </location>
</feature>
<dbReference type="GO" id="GO:0000155">
    <property type="term" value="F:phosphorelay sensor kinase activity"/>
    <property type="evidence" value="ECO:0007669"/>
    <property type="project" value="InterPro"/>
</dbReference>
<dbReference type="SUPFAM" id="SSF55874">
    <property type="entry name" value="ATPase domain of HSP90 chaperone/DNA topoisomerase II/histidine kinase"/>
    <property type="match status" value="1"/>
</dbReference>
<dbReference type="PANTHER" id="PTHR42878:SF15">
    <property type="entry name" value="BACTERIOPHYTOCHROME"/>
    <property type="match status" value="1"/>
</dbReference>
<dbReference type="Pfam" id="PF00512">
    <property type="entry name" value="HisKA"/>
    <property type="match status" value="1"/>
</dbReference>
<dbReference type="PANTHER" id="PTHR42878">
    <property type="entry name" value="TWO-COMPONENT HISTIDINE KINASE"/>
    <property type="match status" value="1"/>
</dbReference>
<dbReference type="Pfam" id="PF02518">
    <property type="entry name" value="HATPase_c"/>
    <property type="match status" value="1"/>
</dbReference>
<dbReference type="InterPro" id="IPR005467">
    <property type="entry name" value="His_kinase_dom"/>
</dbReference>
<proteinExistence type="predicted"/>
<comment type="catalytic activity">
    <reaction evidence="1">
        <text>ATP + protein L-histidine = ADP + protein N-phospho-L-histidine.</text>
        <dbReference type="EC" id="2.7.13.3"/>
    </reaction>
</comment>
<dbReference type="EMBL" id="FZOT01000002">
    <property type="protein sequence ID" value="SNS34393.1"/>
    <property type="molecule type" value="Genomic_DNA"/>
</dbReference>
<dbReference type="InterPro" id="IPR036890">
    <property type="entry name" value="HATPase_C_sf"/>
</dbReference>
<evidence type="ECO:0000256" key="2">
    <source>
        <dbReference type="ARBA" id="ARBA00004429"/>
    </source>
</evidence>
<keyword evidence="5" id="KW-0808">Transferase</keyword>
<feature type="transmembrane region" description="Helical" evidence="8">
    <location>
        <begin position="182"/>
        <end position="204"/>
    </location>
</feature>
<dbReference type="Proteomes" id="UP000198284">
    <property type="component" value="Unassembled WGS sequence"/>
</dbReference>
<keyword evidence="7" id="KW-0175">Coiled coil</keyword>
<reference evidence="10 11" key="1">
    <citation type="submission" date="2017-06" db="EMBL/GenBank/DDBJ databases">
        <authorList>
            <person name="Kim H.J."/>
            <person name="Triplett B.A."/>
        </authorList>
    </citation>
    <scope>NUCLEOTIDE SEQUENCE [LARGE SCALE GENOMIC DNA]</scope>
    <source>
        <strain evidence="10 11">U15</strain>
    </source>
</reference>
<keyword evidence="8" id="KW-1133">Transmembrane helix</keyword>
<dbReference type="CDD" id="cd19410">
    <property type="entry name" value="HK9-like_sensor"/>
    <property type="match status" value="1"/>
</dbReference>
<dbReference type="AlphaFoldDB" id="A0A239DRN7"/>
<dbReference type="InterPro" id="IPR003594">
    <property type="entry name" value="HATPase_dom"/>
</dbReference>
<comment type="subcellular location">
    <subcellularLocation>
        <location evidence="2">Cell inner membrane</location>
        <topology evidence="2">Multi-pass membrane protein</topology>
    </subcellularLocation>
</comment>
<gene>
    <name evidence="10" type="ORF">SAMN06265795_102305</name>
</gene>
<dbReference type="GO" id="GO:0000156">
    <property type="term" value="F:phosphorelay response regulator activity"/>
    <property type="evidence" value="ECO:0007669"/>
    <property type="project" value="TreeGrafter"/>
</dbReference>
<evidence type="ECO:0000256" key="8">
    <source>
        <dbReference type="SAM" id="Phobius"/>
    </source>
</evidence>
<evidence type="ECO:0000313" key="10">
    <source>
        <dbReference type="EMBL" id="SNS34393.1"/>
    </source>
</evidence>
<evidence type="ECO:0000256" key="5">
    <source>
        <dbReference type="ARBA" id="ARBA00022679"/>
    </source>
</evidence>
<dbReference type="GO" id="GO:0005886">
    <property type="term" value="C:plasma membrane"/>
    <property type="evidence" value="ECO:0007669"/>
    <property type="project" value="UniProtKB-SubCell"/>
</dbReference>
<protein>
    <recommendedName>
        <fullName evidence="3">histidine kinase</fullName>
        <ecNumber evidence="3">2.7.13.3</ecNumber>
    </recommendedName>
</protein>
<dbReference type="SMART" id="SM00387">
    <property type="entry name" value="HATPase_c"/>
    <property type="match status" value="1"/>
</dbReference>
<feature type="domain" description="Histidine kinase" evidence="9">
    <location>
        <begin position="256"/>
        <end position="471"/>
    </location>
</feature>
<evidence type="ECO:0000256" key="7">
    <source>
        <dbReference type="SAM" id="Coils"/>
    </source>
</evidence>
<keyword evidence="4" id="KW-0597">Phosphoprotein</keyword>